<dbReference type="EMBL" id="JAPJUH010000005">
    <property type="protein sequence ID" value="MCX3266712.1"/>
    <property type="molecule type" value="Genomic_DNA"/>
</dbReference>
<dbReference type="RefSeq" id="WP_010599162.1">
    <property type="nucleotide sequence ID" value="NZ_JAPJUH010000005.1"/>
</dbReference>
<keyword evidence="4" id="KW-1185">Reference proteome</keyword>
<evidence type="ECO:0000313" key="4">
    <source>
        <dbReference type="Proteomes" id="UP001142592"/>
    </source>
</evidence>
<feature type="transmembrane region" description="Helical" evidence="1">
    <location>
        <begin position="102"/>
        <end position="120"/>
    </location>
</feature>
<comment type="caution">
    <text evidence="3">The sequence shown here is derived from an EMBL/GenBank/DDBJ whole genome shotgun (WGS) entry which is preliminary data.</text>
</comment>
<evidence type="ECO:0000256" key="2">
    <source>
        <dbReference type="SAM" id="SignalP"/>
    </source>
</evidence>
<keyword evidence="1" id="KW-0472">Membrane</keyword>
<accession>A0A9X3IAA6</accession>
<dbReference type="AlphaFoldDB" id="A0A9X3IAA6"/>
<reference evidence="3" key="1">
    <citation type="submission" date="2022-11" db="EMBL/GenBank/DDBJ databases">
        <authorList>
            <person name="Graham C."/>
            <person name="Newman J.D."/>
        </authorList>
    </citation>
    <scope>NUCLEOTIDE SEQUENCE</scope>
    <source>
        <strain evidence="3">DSM 19486</strain>
    </source>
</reference>
<evidence type="ECO:0000256" key="1">
    <source>
        <dbReference type="SAM" id="Phobius"/>
    </source>
</evidence>
<keyword evidence="2" id="KW-0732">Signal</keyword>
<sequence length="121" mass="13584">MKIKYTLLILLLSIIGSHVFAQSHKKLLRQEEVARKDAKNFKLSKSDLKIYRKGTSGRTSDYFKPRVENVSDTSLLKDSTYVKTYRNFAYSKTSHRKGAGEYVIIAGAIVVLAGISALITL</sequence>
<keyword evidence="1" id="KW-0812">Transmembrane</keyword>
<name>A0A9X3IAA6_9SPHI</name>
<feature type="signal peptide" evidence="2">
    <location>
        <begin position="1"/>
        <end position="21"/>
    </location>
</feature>
<organism evidence="3 4">
    <name type="scientific">Pedobacter agri</name>
    <dbReference type="NCBI Taxonomy" id="454586"/>
    <lineage>
        <taxon>Bacteria</taxon>
        <taxon>Pseudomonadati</taxon>
        <taxon>Bacteroidota</taxon>
        <taxon>Sphingobacteriia</taxon>
        <taxon>Sphingobacteriales</taxon>
        <taxon>Sphingobacteriaceae</taxon>
        <taxon>Pedobacter</taxon>
    </lineage>
</organism>
<proteinExistence type="predicted"/>
<keyword evidence="1" id="KW-1133">Transmembrane helix</keyword>
<dbReference type="Proteomes" id="UP001142592">
    <property type="component" value="Unassembled WGS sequence"/>
</dbReference>
<gene>
    <name evidence="3" type="ORF">OQZ29_18280</name>
</gene>
<evidence type="ECO:0000313" key="3">
    <source>
        <dbReference type="EMBL" id="MCX3266712.1"/>
    </source>
</evidence>
<feature type="chain" id="PRO_5040825000" evidence="2">
    <location>
        <begin position="22"/>
        <end position="121"/>
    </location>
</feature>
<protein>
    <submittedName>
        <fullName evidence="3">Uncharacterized protein</fullName>
    </submittedName>
</protein>